<protein>
    <submittedName>
        <fullName evidence="1 2">Uncharacterized protein</fullName>
    </submittedName>
</protein>
<dbReference type="Proteomes" id="UP000002051">
    <property type="component" value="Chromosome 4"/>
</dbReference>
<gene>
    <name evidence="1" type="ordered locus">MTR_4g065380</name>
</gene>
<dbReference type="EnsemblPlants" id="AES88956">
    <property type="protein sequence ID" value="AES88956"/>
    <property type="gene ID" value="MTR_4g065380"/>
</dbReference>
<organism evidence="1 3">
    <name type="scientific">Medicago truncatula</name>
    <name type="common">Barrel medic</name>
    <name type="synonym">Medicago tribuloides</name>
    <dbReference type="NCBI Taxonomy" id="3880"/>
    <lineage>
        <taxon>Eukaryota</taxon>
        <taxon>Viridiplantae</taxon>
        <taxon>Streptophyta</taxon>
        <taxon>Embryophyta</taxon>
        <taxon>Tracheophyta</taxon>
        <taxon>Spermatophyta</taxon>
        <taxon>Magnoliopsida</taxon>
        <taxon>eudicotyledons</taxon>
        <taxon>Gunneridae</taxon>
        <taxon>Pentapetalae</taxon>
        <taxon>rosids</taxon>
        <taxon>fabids</taxon>
        <taxon>Fabales</taxon>
        <taxon>Fabaceae</taxon>
        <taxon>Papilionoideae</taxon>
        <taxon>50 kb inversion clade</taxon>
        <taxon>NPAAA clade</taxon>
        <taxon>Hologalegina</taxon>
        <taxon>IRL clade</taxon>
        <taxon>Trifolieae</taxon>
        <taxon>Medicago</taxon>
    </lineage>
</organism>
<accession>G7JDM0</accession>
<evidence type="ECO:0000313" key="3">
    <source>
        <dbReference type="Proteomes" id="UP000002051"/>
    </source>
</evidence>
<evidence type="ECO:0000313" key="2">
    <source>
        <dbReference type="EnsemblPlants" id="AES88956"/>
    </source>
</evidence>
<dbReference type="PaxDb" id="3880-AES88956"/>
<evidence type="ECO:0000313" key="1">
    <source>
        <dbReference type="EMBL" id="AES88956.1"/>
    </source>
</evidence>
<dbReference type="HOGENOM" id="CLU_3017274_0_0_1"/>
<dbReference type="EMBL" id="CM001220">
    <property type="protein sequence ID" value="AES88956.1"/>
    <property type="molecule type" value="Genomic_DNA"/>
</dbReference>
<reference evidence="2" key="3">
    <citation type="submission" date="2015-04" db="UniProtKB">
        <authorList>
            <consortium name="EnsemblPlants"/>
        </authorList>
    </citation>
    <scope>IDENTIFICATION</scope>
    <source>
        <strain evidence="2">cv. Jemalong A17</strain>
    </source>
</reference>
<proteinExistence type="predicted"/>
<name>G7JDM0_MEDTR</name>
<keyword evidence="3" id="KW-1185">Reference proteome</keyword>
<sequence>MWVIASRIEGAFENNGGHEDPEKIIENFQEMGGNAGKVLVSPRNETLEKVYVFCLV</sequence>
<dbReference type="AlphaFoldDB" id="G7JDM0"/>
<reference evidence="1 3" key="1">
    <citation type="journal article" date="2011" name="Nature">
        <title>The Medicago genome provides insight into the evolution of rhizobial symbioses.</title>
        <authorList>
            <person name="Young N.D."/>
            <person name="Debelle F."/>
            <person name="Oldroyd G.E."/>
            <person name="Geurts R."/>
            <person name="Cannon S.B."/>
            <person name="Udvardi M.K."/>
            <person name="Benedito V.A."/>
            <person name="Mayer K.F."/>
            <person name="Gouzy J."/>
            <person name="Schoof H."/>
            <person name="Van de Peer Y."/>
            <person name="Proost S."/>
            <person name="Cook D.R."/>
            <person name="Meyers B.C."/>
            <person name="Spannagl M."/>
            <person name="Cheung F."/>
            <person name="De Mita S."/>
            <person name="Krishnakumar V."/>
            <person name="Gundlach H."/>
            <person name="Zhou S."/>
            <person name="Mudge J."/>
            <person name="Bharti A.K."/>
            <person name="Murray J.D."/>
            <person name="Naoumkina M.A."/>
            <person name="Rosen B."/>
            <person name="Silverstein K.A."/>
            <person name="Tang H."/>
            <person name="Rombauts S."/>
            <person name="Zhao P.X."/>
            <person name="Zhou P."/>
            <person name="Barbe V."/>
            <person name="Bardou P."/>
            <person name="Bechner M."/>
            <person name="Bellec A."/>
            <person name="Berger A."/>
            <person name="Berges H."/>
            <person name="Bidwell S."/>
            <person name="Bisseling T."/>
            <person name="Choisne N."/>
            <person name="Couloux A."/>
            <person name="Denny R."/>
            <person name="Deshpande S."/>
            <person name="Dai X."/>
            <person name="Doyle J.J."/>
            <person name="Dudez A.M."/>
            <person name="Farmer A.D."/>
            <person name="Fouteau S."/>
            <person name="Franken C."/>
            <person name="Gibelin C."/>
            <person name="Gish J."/>
            <person name="Goldstein S."/>
            <person name="Gonzalez A.J."/>
            <person name="Green P.J."/>
            <person name="Hallab A."/>
            <person name="Hartog M."/>
            <person name="Hua A."/>
            <person name="Humphray S.J."/>
            <person name="Jeong D.H."/>
            <person name="Jing Y."/>
            <person name="Jocker A."/>
            <person name="Kenton S.M."/>
            <person name="Kim D.J."/>
            <person name="Klee K."/>
            <person name="Lai H."/>
            <person name="Lang C."/>
            <person name="Lin S."/>
            <person name="Macmil S.L."/>
            <person name="Magdelenat G."/>
            <person name="Matthews L."/>
            <person name="McCorrison J."/>
            <person name="Monaghan E.L."/>
            <person name="Mun J.H."/>
            <person name="Najar F.Z."/>
            <person name="Nicholson C."/>
            <person name="Noirot C."/>
            <person name="O'Bleness M."/>
            <person name="Paule C.R."/>
            <person name="Poulain J."/>
            <person name="Prion F."/>
            <person name="Qin B."/>
            <person name="Qu C."/>
            <person name="Retzel E.F."/>
            <person name="Riddle C."/>
            <person name="Sallet E."/>
            <person name="Samain S."/>
            <person name="Samson N."/>
            <person name="Sanders I."/>
            <person name="Saurat O."/>
            <person name="Scarpelli C."/>
            <person name="Schiex T."/>
            <person name="Segurens B."/>
            <person name="Severin A.J."/>
            <person name="Sherrier D.J."/>
            <person name="Shi R."/>
            <person name="Sims S."/>
            <person name="Singer S.R."/>
            <person name="Sinharoy S."/>
            <person name="Sterck L."/>
            <person name="Viollet A."/>
            <person name="Wang B.B."/>
            <person name="Wang K."/>
            <person name="Wang M."/>
            <person name="Wang X."/>
            <person name="Warfsmann J."/>
            <person name="Weissenbach J."/>
            <person name="White D.D."/>
            <person name="White J.D."/>
            <person name="Wiley G.B."/>
            <person name="Wincker P."/>
            <person name="Xing Y."/>
            <person name="Yang L."/>
            <person name="Yao Z."/>
            <person name="Ying F."/>
            <person name="Zhai J."/>
            <person name="Zhou L."/>
            <person name="Zuber A."/>
            <person name="Denarie J."/>
            <person name="Dixon R.A."/>
            <person name="May G.D."/>
            <person name="Schwartz D.C."/>
            <person name="Rogers J."/>
            <person name="Quetier F."/>
            <person name="Town C.D."/>
            <person name="Roe B.A."/>
        </authorList>
    </citation>
    <scope>NUCLEOTIDE SEQUENCE [LARGE SCALE GENOMIC DNA]</scope>
    <source>
        <strain evidence="1">A17</strain>
        <strain evidence="2 3">cv. Jemalong A17</strain>
    </source>
</reference>
<reference evidence="1 3" key="2">
    <citation type="journal article" date="2014" name="BMC Genomics">
        <title>An improved genome release (version Mt4.0) for the model legume Medicago truncatula.</title>
        <authorList>
            <person name="Tang H."/>
            <person name="Krishnakumar V."/>
            <person name="Bidwell S."/>
            <person name="Rosen B."/>
            <person name="Chan A."/>
            <person name="Zhou S."/>
            <person name="Gentzbittel L."/>
            <person name="Childs K.L."/>
            <person name="Yandell M."/>
            <person name="Gundlach H."/>
            <person name="Mayer K.F."/>
            <person name="Schwartz D.C."/>
            <person name="Town C.D."/>
        </authorList>
    </citation>
    <scope>GENOME REANNOTATION</scope>
    <source>
        <strain evidence="2 3">cv. Jemalong A17</strain>
    </source>
</reference>